<dbReference type="EMBL" id="CP000844">
    <property type="protein sequence ID" value="ABW33306.1"/>
    <property type="molecule type" value="Genomic_DNA"/>
</dbReference>
<feature type="transmembrane region" description="Helical" evidence="1">
    <location>
        <begin position="28"/>
        <end position="51"/>
    </location>
</feature>
<keyword evidence="3" id="KW-1185">Reference proteome</keyword>
<name>A8ZQM0_ACAM1</name>
<gene>
    <name evidence="2" type="ordered locus">AM1_G0126</name>
</gene>
<geneLocation type="plasmid" evidence="2 3">
    <name>pREB7</name>
</geneLocation>
<dbReference type="AlphaFoldDB" id="A8ZQM0"/>
<evidence type="ECO:0000313" key="3">
    <source>
        <dbReference type="Proteomes" id="UP000000268"/>
    </source>
</evidence>
<evidence type="ECO:0000256" key="1">
    <source>
        <dbReference type="SAM" id="Phobius"/>
    </source>
</evidence>
<keyword evidence="1" id="KW-1133">Transmembrane helix</keyword>
<keyword evidence="1" id="KW-0812">Transmembrane</keyword>
<proteinExistence type="predicted"/>
<accession>A8ZQM0</accession>
<protein>
    <submittedName>
        <fullName evidence="2">Uncharacterized protein</fullName>
    </submittedName>
</protein>
<evidence type="ECO:0000313" key="2">
    <source>
        <dbReference type="EMBL" id="ABW33306.1"/>
    </source>
</evidence>
<dbReference type="KEGG" id="amr:AM1_G0126"/>
<organism evidence="2 3">
    <name type="scientific">Acaryochloris marina (strain MBIC 11017)</name>
    <dbReference type="NCBI Taxonomy" id="329726"/>
    <lineage>
        <taxon>Bacteria</taxon>
        <taxon>Bacillati</taxon>
        <taxon>Cyanobacteriota</taxon>
        <taxon>Cyanophyceae</taxon>
        <taxon>Acaryochloridales</taxon>
        <taxon>Acaryochloridaceae</taxon>
        <taxon>Acaryochloris</taxon>
    </lineage>
</organism>
<dbReference type="Proteomes" id="UP000000268">
    <property type="component" value="Plasmid pREB7"/>
</dbReference>
<keyword evidence="2" id="KW-0614">Plasmid</keyword>
<dbReference type="HOGENOM" id="CLU_3057352_0_0_3"/>
<reference evidence="2 3" key="1">
    <citation type="journal article" date="2008" name="Proc. Natl. Acad. Sci. U.S.A.">
        <title>Niche adaptation and genome expansion in the chlorophyll d-producing cyanobacterium Acaryochloris marina.</title>
        <authorList>
            <person name="Swingley W.D."/>
            <person name="Chen M."/>
            <person name="Cheung P.C."/>
            <person name="Conrad A.L."/>
            <person name="Dejesa L.C."/>
            <person name="Hao J."/>
            <person name="Honchak B.M."/>
            <person name="Karbach L.E."/>
            <person name="Kurdoglu A."/>
            <person name="Lahiri S."/>
            <person name="Mastrian S.D."/>
            <person name="Miyashita H."/>
            <person name="Page L."/>
            <person name="Ramakrishna P."/>
            <person name="Satoh S."/>
            <person name="Sattley W.M."/>
            <person name="Shimada Y."/>
            <person name="Taylor H.L."/>
            <person name="Tomo T."/>
            <person name="Tsuchiya T."/>
            <person name="Wang Z.T."/>
            <person name="Raymond J."/>
            <person name="Mimuro M."/>
            <person name="Blankenship R.E."/>
            <person name="Touchman J.W."/>
        </authorList>
    </citation>
    <scope>NUCLEOTIDE SEQUENCE [LARGE SCALE GENOMIC DNA]</scope>
    <source>
        <strain evidence="3">MBIC 11017</strain>
        <plasmid evidence="3">Plasmid pREB7</plasmid>
    </source>
</reference>
<keyword evidence="1" id="KW-0472">Membrane</keyword>
<sequence length="53" mass="5611">MRLKDGLDGLRRNLTAIIEGIKGLTEGLLAVGATVTLAAFTGFTVFVGLWMTT</sequence>